<name>A0A0D5NKR2_9BACL</name>
<evidence type="ECO:0000256" key="3">
    <source>
        <dbReference type="ARBA" id="ARBA00022729"/>
    </source>
</evidence>
<proteinExistence type="inferred from homology"/>
<feature type="signal peptide" evidence="4">
    <location>
        <begin position="1"/>
        <end position="21"/>
    </location>
</feature>
<dbReference type="InterPro" id="IPR050490">
    <property type="entry name" value="Bact_solute-bd_prot1"/>
</dbReference>
<dbReference type="PROSITE" id="PS01037">
    <property type="entry name" value="SBP_BACTERIAL_1"/>
    <property type="match status" value="1"/>
</dbReference>
<dbReference type="InterPro" id="IPR006059">
    <property type="entry name" value="SBP"/>
</dbReference>
<keyword evidence="2" id="KW-0813">Transport</keyword>
<dbReference type="PANTHER" id="PTHR43649">
    <property type="entry name" value="ARABINOSE-BINDING PROTEIN-RELATED"/>
    <property type="match status" value="1"/>
</dbReference>
<dbReference type="RefSeq" id="WP_045671367.1">
    <property type="nucleotide sequence ID" value="NZ_CP011058.1"/>
</dbReference>
<accession>A0A0D5NKR2</accession>
<reference evidence="5 6" key="1">
    <citation type="journal article" date="2015" name="J. Biotechnol.">
        <title>Complete genome sequence of Paenibacillus beijingensis 7188(T) (=DSM 24997(T)), a novel rhizobacterium from jujube garden soil.</title>
        <authorList>
            <person name="Kwak Y."/>
            <person name="Shin J.H."/>
        </authorList>
    </citation>
    <scope>NUCLEOTIDE SEQUENCE [LARGE SCALE GENOMIC DNA]</scope>
    <source>
        <strain evidence="5 6">DSM 24997</strain>
    </source>
</reference>
<evidence type="ECO:0000313" key="6">
    <source>
        <dbReference type="Proteomes" id="UP000032633"/>
    </source>
</evidence>
<gene>
    <name evidence="5" type="ORF">VN24_16995</name>
</gene>
<dbReference type="PROSITE" id="PS51257">
    <property type="entry name" value="PROKAR_LIPOPROTEIN"/>
    <property type="match status" value="1"/>
</dbReference>
<sequence>MRKWMLFMITLLLSAAITACGSGRNNESDTQPMGESASVTTGGKSNITILIGKPEIAKQFEQMAGEYSKMYKTNITLIPLGGQTAYEKLATLYASGNAPTIMMLGSELPSMKGKLLDLSNQPWVKHALPGTLDYAKDGDKVYGMPVNVEAFGMMYNKAVLDKAAGGSFDPSSIKTRDDLKKLFDQITASGESAFHFSPMDWSLGAHFTNMMFGTQSDDRSQRHQFLADLKAGKVKLADNPVFNGWLDTFDMLKEYNQFKKAPLAPVYDDGTLALANGKAGFWFMGNWAYPQLKEINPQGQYGFLPVPISDNAGDYGNTQISAGVPSYWTIDATKSTPQQQKAAKDFLNWMVSDPQGQDYYVNEFSFIPAYDNFTVKPDDLLSRTVMEYLASGKTLEAVGSYFPADGWPNMGATLQKYLFGIIDRAEVAKEFEAYWKNAK</sequence>
<evidence type="ECO:0000313" key="5">
    <source>
        <dbReference type="EMBL" id="AJY75939.1"/>
    </source>
</evidence>
<dbReference type="PANTHER" id="PTHR43649:SF34">
    <property type="entry name" value="ABC TRANSPORTER PERIPLASMIC-BINDING PROTEIN YCJN-RELATED"/>
    <property type="match status" value="1"/>
</dbReference>
<dbReference type="EMBL" id="CP011058">
    <property type="protein sequence ID" value="AJY75939.1"/>
    <property type="molecule type" value="Genomic_DNA"/>
</dbReference>
<reference evidence="6" key="2">
    <citation type="submission" date="2015-03" db="EMBL/GenBank/DDBJ databases">
        <title>Genome sequence of Paenibacillus beijingensis strain DSM 24997T.</title>
        <authorList>
            <person name="Kwak Y."/>
            <person name="Shin J.-H."/>
        </authorList>
    </citation>
    <scope>NUCLEOTIDE SEQUENCE [LARGE SCALE GENOMIC DNA]</scope>
    <source>
        <strain evidence="6">DSM 24997</strain>
    </source>
</reference>
<dbReference type="SUPFAM" id="SSF53850">
    <property type="entry name" value="Periplasmic binding protein-like II"/>
    <property type="match status" value="1"/>
</dbReference>
<dbReference type="AlphaFoldDB" id="A0A0D5NKR2"/>
<organism evidence="5 6">
    <name type="scientific">Paenibacillus beijingensis</name>
    <dbReference type="NCBI Taxonomy" id="1126833"/>
    <lineage>
        <taxon>Bacteria</taxon>
        <taxon>Bacillati</taxon>
        <taxon>Bacillota</taxon>
        <taxon>Bacilli</taxon>
        <taxon>Bacillales</taxon>
        <taxon>Paenibacillaceae</taxon>
        <taxon>Paenibacillus</taxon>
    </lineage>
</organism>
<dbReference type="OrthoDB" id="9763054at2"/>
<dbReference type="GO" id="GO:0055085">
    <property type="term" value="P:transmembrane transport"/>
    <property type="evidence" value="ECO:0007669"/>
    <property type="project" value="InterPro"/>
</dbReference>
<keyword evidence="6" id="KW-1185">Reference proteome</keyword>
<comment type="similarity">
    <text evidence="1">Belongs to the bacterial solute-binding protein 1 family.</text>
</comment>
<dbReference type="HOGENOM" id="CLU_031285_12_3_9"/>
<dbReference type="STRING" id="1126833.VN24_16995"/>
<protein>
    <submittedName>
        <fullName evidence="5">ABC transporter substrate-binding protein</fullName>
    </submittedName>
</protein>
<dbReference type="Proteomes" id="UP000032633">
    <property type="component" value="Chromosome"/>
</dbReference>
<keyword evidence="3 4" id="KW-0732">Signal</keyword>
<feature type="chain" id="PRO_5002296540" evidence="4">
    <location>
        <begin position="22"/>
        <end position="439"/>
    </location>
</feature>
<evidence type="ECO:0000256" key="1">
    <source>
        <dbReference type="ARBA" id="ARBA00008520"/>
    </source>
</evidence>
<evidence type="ECO:0000256" key="4">
    <source>
        <dbReference type="SAM" id="SignalP"/>
    </source>
</evidence>
<dbReference type="KEGG" id="pbj:VN24_16995"/>
<dbReference type="Pfam" id="PF13416">
    <property type="entry name" value="SBP_bac_8"/>
    <property type="match status" value="1"/>
</dbReference>
<dbReference type="Gene3D" id="3.40.190.10">
    <property type="entry name" value="Periplasmic binding protein-like II"/>
    <property type="match status" value="2"/>
</dbReference>
<dbReference type="InterPro" id="IPR006061">
    <property type="entry name" value="SBP_1_CS"/>
</dbReference>
<dbReference type="PATRIC" id="fig|1126833.4.peg.3726"/>
<evidence type="ECO:0000256" key="2">
    <source>
        <dbReference type="ARBA" id="ARBA00022448"/>
    </source>
</evidence>